<keyword evidence="2" id="KW-1185">Reference proteome</keyword>
<protein>
    <submittedName>
        <fullName evidence="1">Uncharacterized protein</fullName>
    </submittedName>
</protein>
<sequence>MVQITERPSIGADPKLAAAIGEAWVRTAAEVGASAMEALTREAVRNLRITNEVLCFGALGDADLAAAVGEHFQRAAAATASQTGQASG</sequence>
<organism evidence="1 2">
    <name type="scientific">Tistlia consotensis USBA 355</name>
    <dbReference type="NCBI Taxonomy" id="560819"/>
    <lineage>
        <taxon>Bacteria</taxon>
        <taxon>Pseudomonadati</taxon>
        <taxon>Pseudomonadota</taxon>
        <taxon>Alphaproteobacteria</taxon>
        <taxon>Rhodospirillales</taxon>
        <taxon>Rhodovibrionaceae</taxon>
        <taxon>Tistlia</taxon>
    </lineage>
</organism>
<evidence type="ECO:0000313" key="2">
    <source>
        <dbReference type="Proteomes" id="UP000192917"/>
    </source>
</evidence>
<evidence type="ECO:0000313" key="1">
    <source>
        <dbReference type="EMBL" id="SMF52290.1"/>
    </source>
</evidence>
<dbReference type="EMBL" id="FWZX01000018">
    <property type="protein sequence ID" value="SMF52290.1"/>
    <property type="molecule type" value="Genomic_DNA"/>
</dbReference>
<reference evidence="1 2" key="1">
    <citation type="submission" date="2017-04" db="EMBL/GenBank/DDBJ databases">
        <authorList>
            <person name="Afonso C.L."/>
            <person name="Miller P.J."/>
            <person name="Scott M.A."/>
            <person name="Spackman E."/>
            <person name="Goraichik I."/>
            <person name="Dimitrov K.M."/>
            <person name="Suarez D.L."/>
            <person name="Swayne D.E."/>
        </authorList>
    </citation>
    <scope>NUCLEOTIDE SEQUENCE [LARGE SCALE GENOMIC DNA]</scope>
    <source>
        <strain evidence="1 2">USBA 355</strain>
    </source>
</reference>
<accession>A0A1Y6C937</accession>
<dbReference type="AlphaFoldDB" id="A0A1Y6C937"/>
<proteinExistence type="predicted"/>
<dbReference type="Proteomes" id="UP000192917">
    <property type="component" value="Unassembled WGS sequence"/>
</dbReference>
<gene>
    <name evidence="1" type="ORF">SAMN05428998_118110</name>
</gene>
<dbReference type="Pfam" id="PF19866">
    <property type="entry name" value="DUF6339"/>
    <property type="match status" value="1"/>
</dbReference>
<name>A0A1Y6C937_9PROT</name>
<dbReference type="InterPro" id="IPR045920">
    <property type="entry name" value="DUF6339"/>
</dbReference>
<dbReference type="STRING" id="560819.SAMN05428998_118110"/>